<name>A0A1U8B7N7_NELNU</name>
<proteinExistence type="predicted"/>
<dbReference type="Proteomes" id="UP000189703">
    <property type="component" value="Unplaced"/>
</dbReference>
<feature type="transmembrane region" description="Helical" evidence="2">
    <location>
        <begin position="12"/>
        <end position="34"/>
    </location>
</feature>
<feature type="compositionally biased region" description="Acidic residues" evidence="1">
    <location>
        <begin position="128"/>
        <end position="138"/>
    </location>
</feature>
<dbReference type="AlphaFoldDB" id="A0A1U8B7N7"/>
<evidence type="ECO:0000313" key="4">
    <source>
        <dbReference type="RefSeq" id="XP_010277050.1"/>
    </source>
</evidence>
<evidence type="ECO:0000313" key="3">
    <source>
        <dbReference type="Proteomes" id="UP000189703"/>
    </source>
</evidence>
<dbReference type="eggNOG" id="ENOG502S90I">
    <property type="taxonomic scope" value="Eukaryota"/>
</dbReference>
<dbReference type="FunCoup" id="A0A1U8B7N7">
    <property type="interactions" value="14"/>
</dbReference>
<evidence type="ECO:0000256" key="2">
    <source>
        <dbReference type="SAM" id="Phobius"/>
    </source>
</evidence>
<dbReference type="OMA" id="LPWAFWF"/>
<accession>A0A1U8B7N7</accession>
<protein>
    <submittedName>
        <fullName evidence="4">Uncharacterized protein LOC104611610</fullName>
    </submittedName>
</protein>
<dbReference type="PANTHER" id="PTHR34964:SF1">
    <property type="entry name" value="MEMBRANE LIPOPROTEIN"/>
    <property type="match status" value="1"/>
</dbReference>
<dbReference type="RefSeq" id="XP_010277050.1">
    <property type="nucleotide sequence ID" value="XM_010278748.1"/>
</dbReference>
<feature type="region of interest" description="Disordered" evidence="1">
    <location>
        <begin position="128"/>
        <end position="186"/>
    </location>
</feature>
<dbReference type="OrthoDB" id="1056497at2759"/>
<sequence length="186" mass="19485">MARAEEKKKDDIRVYMISCLFFICITAGGALLSMYVTLPETEPTTWYPIAGLTLVAIPWVFWILIFLYTCVKAAIILRNPSQGANRGKGTSATAAAAKTTFESSSVDSTGGGGGDQGHAHVGAAIAIGEEDSPGDGENEAAQTHQAPTHDEEVGSHGTSESKANDREGSAARSNDSESPFALSMSS</sequence>
<dbReference type="KEGG" id="nnu:104611610"/>
<keyword evidence="2" id="KW-0472">Membrane</keyword>
<keyword evidence="3" id="KW-1185">Reference proteome</keyword>
<reference evidence="4" key="1">
    <citation type="submission" date="2025-08" db="UniProtKB">
        <authorList>
            <consortium name="RefSeq"/>
        </authorList>
    </citation>
    <scope>IDENTIFICATION</scope>
</reference>
<keyword evidence="2" id="KW-0812">Transmembrane</keyword>
<dbReference type="PANTHER" id="PTHR34964">
    <property type="entry name" value="MEMBRANE LIPOPROTEIN-RELATED"/>
    <property type="match status" value="1"/>
</dbReference>
<gene>
    <name evidence="4" type="primary">LOC104611610</name>
</gene>
<evidence type="ECO:0000256" key="1">
    <source>
        <dbReference type="SAM" id="MobiDB-lite"/>
    </source>
</evidence>
<feature type="compositionally biased region" description="Polar residues" evidence="1">
    <location>
        <begin position="171"/>
        <end position="186"/>
    </location>
</feature>
<keyword evidence="2" id="KW-1133">Transmembrane helix</keyword>
<feature type="transmembrane region" description="Helical" evidence="2">
    <location>
        <begin position="46"/>
        <end position="71"/>
    </location>
</feature>
<dbReference type="GeneID" id="104611610"/>
<organism evidence="3 4">
    <name type="scientific">Nelumbo nucifera</name>
    <name type="common">Sacred lotus</name>
    <dbReference type="NCBI Taxonomy" id="4432"/>
    <lineage>
        <taxon>Eukaryota</taxon>
        <taxon>Viridiplantae</taxon>
        <taxon>Streptophyta</taxon>
        <taxon>Embryophyta</taxon>
        <taxon>Tracheophyta</taxon>
        <taxon>Spermatophyta</taxon>
        <taxon>Magnoliopsida</taxon>
        <taxon>Proteales</taxon>
        <taxon>Nelumbonaceae</taxon>
        <taxon>Nelumbo</taxon>
    </lineage>
</organism>